<evidence type="ECO:0000313" key="4">
    <source>
        <dbReference type="Proteomes" id="UP000789508"/>
    </source>
</evidence>
<evidence type="ECO:0000256" key="1">
    <source>
        <dbReference type="ARBA" id="ARBA00006718"/>
    </source>
</evidence>
<dbReference type="Proteomes" id="UP000789508">
    <property type="component" value="Unassembled WGS sequence"/>
</dbReference>
<dbReference type="GO" id="GO:0005739">
    <property type="term" value="C:mitochondrion"/>
    <property type="evidence" value="ECO:0007669"/>
    <property type="project" value="TreeGrafter"/>
</dbReference>
<dbReference type="GO" id="GO:0005506">
    <property type="term" value="F:iron ion binding"/>
    <property type="evidence" value="ECO:0007669"/>
    <property type="project" value="TreeGrafter"/>
</dbReference>
<dbReference type="OrthoDB" id="1938621at2759"/>
<dbReference type="Gene3D" id="2.60.300.12">
    <property type="entry name" value="HesB-like domain"/>
    <property type="match status" value="1"/>
</dbReference>
<name>A0A9N9EUW8_9GLOM</name>
<evidence type="ECO:0000259" key="2">
    <source>
        <dbReference type="Pfam" id="PF01521"/>
    </source>
</evidence>
<comment type="caution">
    <text evidence="3">The sequence shown here is derived from an EMBL/GenBank/DDBJ whole genome shotgun (WGS) entry which is preliminary data.</text>
</comment>
<sequence length="163" mass="18321">HNFLMALVKISRAIFRNTGIRSPLANGFWLTRTFATTVINNPRKDDQGNELKIEITDRAVKVWYFCELRQQLLSIMTRDKNDHEALRITVDSGGCHGFQYFYDLTSVNALEDDDVLFEKNGAKVVIDSLSLGLIKGSKIDYTEELIGSQFKVVDNPQASSGCG</sequence>
<dbReference type="PANTHER" id="PTHR43011:SF1">
    <property type="entry name" value="IRON-SULFUR CLUSTER ASSEMBLY 2 HOMOLOG, MITOCHONDRIAL"/>
    <property type="match status" value="1"/>
</dbReference>
<gene>
    <name evidence="3" type="ORF">ALEPTO_LOCUS11364</name>
</gene>
<dbReference type="InterPro" id="IPR016092">
    <property type="entry name" value="ATAP"/>
</dbReference>
<dbReference type="InterPro" id="IPR035903">
    <property type="entry name" value="HesB-like_dom_sf"/>
</dbReference>
<keyword evidence="4" id="KW-1185">Reference proteome</keyword>
<dbReference type="InterPro" id="IPR000361">
    <property type="entry name" value="ATAP_core_dom"/>
</dbReference>
<dbReference type="GO" id="GO:0016226">
    <property type="term" value="P:iron-sulfur cluster assembly"/>
    <property type="evidence" value="ECO:0007669"/>
    <property type="project" value="InterPro"/>
</dbReference>
<feature type="non-terminal residue" evidence="3">
    <location>
        <position position="1"/>
    </location>
</feature>
<feature type="domain" description="Core" evidence="2">
    <location>
        <begin position="75"/>
        <end position="163"/>
    </location>
</feature>
<dbReference type="NCBIfam" id="TIGR00049">
    <property type="entry name" value="iron-sulfur cluster assembly accessory protein"/>
    <property type="match status" value="1"/>
</dbReference>
<comment type="similarity">
    <text evidence="1">Belongs to the HesB/IscA family.</text>
</comment>
<dbReference type="SUPFAM" id="SSF89360">
    <property type="entry name" value="HesB-like domain"/>
    <property type="match status" value="1"/>
</dbReference>
<dbReference type="PANTHER" id="PTHR43011">
    <property type="entry name" value="IRON-SULFUR CLUSTER ASSEMBLY 2 HOMOLOG, MITOCHONDRIAL"/>
    <property type="match status" value="1"/>
</dbReference>
<dbReference type="GO" id="GO:0051539">
    <property type="term" value="F:4 iron, 4 sulfur cluster binding"/>
    <property type="evidence" value="ECO:0007669"/>
    <property type="project" value="TreeGrafter"/>
</dbReference>
<reference evidence="3" key="1">
    <citation type="submission" date="2021-06" db="EMBL/GenBank/DDBJ databases">
        <authorList>
            <person name="Kallberg Y."/>
            <person name="Tangrot J."/>
            <person name="Rosling A."/>
        </authorList>
    </citation>
    <scope>NUCLEOTIDE SEQUENCE</scope>
    <source>
        <strain evidence="3">FL130A</strain>
    </source>
</reference>
<evidence type="ECO:0000313" key="3">
    <source>
        <dbReference type="EMBL" id="CAG8695351.1"/>
    </source>
</evidence>
<dbReference type="Pfam" id="PF01521">
    <property type="entry name" value="Fe-S_biosyn"/>
    <property type="match status" value="1"/>
</dbReference>
<organism evidence="3 4">
    <name type="scientific">Ambispora leptoticha</name>
    <dbReference type="NCBI Taxonomy" id="144679"/>
    <lineage>
        <taxon>Eukaryota</taxon>
        <taxon>Fungi</taxon>
        <taxon>Fungi incertae sedis</taxon>
        <taxon>Mucoromycota</taxon>
        <taxon>Glomeromycotina</taxon>
        <taxon>Glomeromycetes</taxon>
        <taxon>Archaeosporales</taxon>
        <taxon>Ambisporaceae</taxon>
        <taxon>Ambispora</taxon>
    </lineage>
</organism>
<accession>A0A9N9EUW8</accession>
<protein>
    <submittedName>
        <fullName evidence="3">4353_t:CDS:1</fullName>
    </submittedName>
</protein>
<dbReference type="EMBL" id="CAJVPS010017866">
    <property type="protein sequence ID" value="CAG8695351.1"/>
    <property type="molecule type" value="Genomic_DNA"/>
</dbReference>
<dbReference type="GO" id="GO:0051537">
    <property type="term" value="F:2 iron, 2 sulfur cluster binding"/>
    <property type="evidence" value="ECO:0007669"/>
    <property type="project" value="TreeGrafter"/>
</dbReference>
<dbReference type="AlphaFoldDB" id="A0A9N9EUW8"/>
<proteinExistence type="inferred from homology"/>